<dbReference type="InterPro" id="IPR027624">
    <property type="entry name" value="TOMM_cyclo_SagD"/>
</dbReference>
<dbReference type="InterPro" id="IPR003776">
    <property type="entry name" value="YcaO-like_dom"/>
</dbReference>
<feature type="compositionally biased region" description="Low complexity" evidence="1">
    <location>
        <begin position="65"/>
        <end position="81"/>
    </location>
</feature>
<keyword evidence="4" id="KW-1185">Reference proteome</keyword>
<dbReference type="Gene3D" id="3.30.40.250">
    <property type="match status" value="1"/>
</dbReference>
<evidence type="ECO:0000256" key="1">
    <source>
        <dbReference type="SAM" id="MobiDB-lite"/>
    </source>
</evidence>
<evidence type="ECO:0000259" key="2">
    <source>
        <dbReference type="PROSITE" id="PS51664"/>
    </source>
</evidence>
<feature type="domain" description="YcaO" evidence="2">
    <location>
        <begin position="379"/>
        <end position="775"/>
    </location>
</feature>
<comment type="caution">
    <text evidence="3">The sequence shown here is derived from an EMBL/GenBank/DDBJ whole genome shotgun (WGS) entry which is preliminary data.</text>
</comment>
<dbReference type="Gene3D" id="3.40.50.720">
    <property type="entry name" value="NAD(P)-binding Rossmann-like Domain"/>
    <property type="match status" value="1"/>
</dbReference>
<dbReference type="NCBIfam" id="TIGR03604">
    <property type="entry name" value="TOMM_cyclo_SagD"/>
    <property type="match status" value="1"/>
</dbReference>
<evidence type="ECO:0000313" key="4">
    <source>
        <dbReference type="Proteomes" id="UP000252914"/>
    </source>
</evidence>
<accession>A0A367EJE3</accession>
<gene>
    <name evidence="3" type="ORF">DTL70_27165</name>
</gene>
<dbReference type="Proteomes" id="UP000252914">
    <property type="component" value="Unassembled WGS sequence"/>
</dbReference>
<dbReference type="Pfam" id="PF02624">
    <property type="entry name" value="YcaO"/>
    <property type="match status" value="1"/>
</dbReference>
<dbReference type="PANTHER" id="PTHR37809">
    <property type="entry name" value="RIBOSOMAL PROTEIN S12 METHYLTHIOTRANSFERASE ACCESSORY FACTOR YCAO"/>
    <property type="match status" value="1"/>
</dbReference>
<protein>
    <submittedName>
        <fullName evidence="3">Bacteriocin biosynthesis protein SagD</fullName>
    </submittedName>
</protein>
<dbReference type="PROSITE" id="PS51664">
    <property type="entry name" value="YCAO"/>
    <property type="match status" value="1"/>
</dbReference>
<dbReference type="InterPro" id="IPR022291">
    <property type="entry name" value="Bacteriocin_synth_cyclodeHase"/>
</dbReference>
<evidence type="ECO:0000313" key="3">
    <source>
        <dbReference type="EMBL" id="RCG17745.1"/>
    </source>
</evidence>
<name>A0A367EJE3_9ACTN</name>
<dbReference type="AlphaFoldDB" id="A0A367EJE3"/>
<dbReference type="EMBL" id="QOIN01000054">
    <property type="protein sequence ID" value="RCG17745.1"/>
    <property type="molecule type" value="Genomic_DNA"/>
</dbReference>
<organism evidence="3 4">
    <name type="scientific">Streptomyces diacarni</name>
    <dbReference type="NCBI Taxonomy" id="2800381"/>
    <lineage>
        <taxon>Bacteria</taxon>
        <taxon>Bacillati</taxon>
        <taxon>Actinomycetota</taxon>
        <taxon>Actinomycetes</taxon>
        <taxon>Kitasatosporales</taxon>
        <taxon>Streptomycetaceae</taxon>
        <taxon>Streptomyces</taxon>
    </lineage>
</organism>
<proteinExistence type="predicted"/>
<sequence>MRGTRGGPRRSPGARVRRGSPAGGGRTSRIAGLPVGPRRDPDALAGADVAAGGAGPGRARRGDDTAGPARGRCGDRAGAAAQSPGGTAVSASAVAPPECDRLRVEEEVALRLRRADLGVGPWAVHVRLLGVSDAFAAPDDPPGPLPGTTLVPVHLHGRYALVGPVGPVRPAPGRPCFRCVATRWQALRPAVERDAVERGPRAPLHAAAPNPYLTSFALDMLAHLAASALSTGHREPSGTGAGTDDDADADAVAGVGAGVGAGAGAVGRLALDTLGVERARLLTDPACPWCGGREAAAPDPARSAAVPLRPGLLPPPGSSRLLSPAQAVPGWAADALANPVCGALGTGVRPDREATNTAPASGRFAVRGGDRLLDVHWSGHADTYRDSSALALCEGLERLAGLREGGSAPVRAARSRLRHPSVDPRACGLPPAAFFEGASAQFVPYDEELVLPWVWGWSLRDERPVLVPEQMVRYRLAGPGPYFAVETSSGCAGGSCLEEAVLHGLLEVVERDAFLAAWLGRARLPAIAVESCRSRPLRFLAERMRRGGYLLRILDNRIDLPVPVVTAVAVREDGGPGALCLSSAAALEPERAAESAAREVASHLSGFAERTVADQDRLRTMARDFGLVRELTDHAALYGLPEMTRHAAFLLDSTDRPQHWTEVFQDGRRVAGRPDGDGSGAPPAIDLSAAVRHCRDLLAARGFDTIVVDQTGPEQRATGTRVVRVLVPGLLPIDFGARRHRAPGMVRARTALRSAGLRDHDLTAAELNPAPHPFM</sequence>
<dbReference type="Gene3D" id="3.30.1330.230">
    <property type="match status" value="1"/>
</dbReference>
<reference evidence="3 4" key="1">
    <citation type="submission" date="2018-06" db="EMBL/GenBank/DDBJ databases">
        <title>Streptomyces reniochalinae sp. nov. and Streptomyces diacarnus sp. nov. from marine sponges.</title>
        <authorList>
            <person name="Li L."/>
        </authorList>
    </citation>
    <scope>NUCLEOTIDE SEQUENCE [LARGE SCALE GENOMIC DNA]</scope>
    <source>
        <strain evidence="3 4">LHW51701</strain>
    </source>
</reference>
<feature type="region of interest" description="Disordered" evidence="1">
    <location>
        <begin position="1"/>
        <end position="98"/>
    </location>
</feature>
<dbReference type="Gene3D" id="3.30.160.660">
    <property type="match status" value="1"/>
</dbReference>
<dbReference type="PANTHER" id="PTHR37809:SF1">
    <property type="entry name" value="RIBOSOMAL PROTEIN S12 METHYLTHIOTRANSFERASE ACCESSORY FACTOR YCAO"/>
    <property type="match status" value="1"/>
</dbReference>
<dbReference type="NCBIfam" id="TIGR03882">
    <property type="entry name" value="cyclo_dehyd_2"/>
    <property type="match status" value="1"/>
</dbReference>